<sequence length="174" mass="19467">MCISSGKRISDQPMVTSPRLASSQTNNRAQVEDPSSVIVPTFREERPRSVDVPSLSQSELAKLKVEDPFMYYSIPSVRIAELSGNAVGASSAGTGTVVRMQRVTAELYPDILVEGIVNNANSMERIVQEVQEEMEQEQQDAQEDEEEEEEEEEEEGGANDDMIQQYFKLLSEEF</sequence>
<dbReference type="EMBL" id="JALLPJ020001417">
    <property type="protein sequence ID" value="KAL3764552.1"/>
    <property type="molecule type" value="Genomic_DNA"/>
</dbReference>
<feature type="compositionally biased region" description="Acidic residues" evidence="1">
    <location>
        <begin position="130"/>
        <end position="158"/>
    </location>
</feature>
<comment type="caution">
    <text evidence="2">The sequence shown here is derived from an EMBL/GenBank/DDBJ whole genome shotgun (WGS) entry which is preliminary data.</text>
</comment>
<feature type="region of interest" description="Disordered" evidence="1">
    <location>
        <begin position="130"/>
        <end position="162"/>
    </location>
</feature>
<evidence type="ECO:0000313" key="3">
    <source>
        <dbReference type="Proteomes" id="UP001530400"/>
    </source>
</evidence>
<gene>
    <name evidence="2" type="ORF">ACHAWO_007923</name>
</gene>
<feature type="region of interest" description="Disordered" evidence="1">
    <location>
        <begin position="1"/>
        <end position="33"/>
    </location>
</feature>
<protein>
    <submittedName>
        <fullName evidence="2">Uncharacterized protein</fullName>
    </submittedName>
</protein>
<reference evidence="2 3" key="1">
    <citation type="submission" date="2024-10" db="EMBL/GenBank/DDBJ databases">
        <title>Updated reference genomes for cyclostephanoid diatoms.</title>
        <authorList>
            <person name="Roberts W.R."/>
            <person name="Alverson A.J."/>
        </authorList>
    </citation>
    <scope>NUCLEOTIDE SEQUENCE [LARGE SCALE GENOMIC DNA]</scope>
    <source>
        <strain evidence="2 3">AJA010-31</strain>
    </source>
</reference>
<proteinExistence type="predicted"/>
<evidence type="ECO:0000313" key="2">
    <source>
        <dbReference type="EMBL" id="KAL3764552.1"/>
    </source>
</evidence>
<dbReference type="Proteomes" id="UP001530400">
    <property type="component" value="Unassembled WGS sequence"/>
</dbReference>
<accession>A0ABD3MM31</accession>
<dbReference type="AlphaFoldDB" id="A0ABD3MM31"/>
<feature type="compositionally biased region" description="Polar residues" evidence="1">
    <location>
        <begin position="13"/>
        <end position="29"/>
    </location>
</feature>
<evidence type="ECO:0000256" key="1">
    <source>
        <dbReference type="SAM" id="MobiDB-lite"/>
    </source>
</evidence>
<keyword evidence="3" id="KW-1185">Reference proteome</keyword>
<organism evidence="2 3">
    <name type="scientific">Cyclotella atomus</name>
    <dbReference type="NCBI Taxonomy" id="382360"/>
    <lineage>
        <taxon>Eukaryota</taxon>
        <taxon>Sar</taxon>
        <taxon>Stramenopiles</taxon>
        <taxon>Ochrophyta</taxon>
        <taxon>Bacillariophyta</taxon>
        <taxon>Coscinodiscophyceae</taxon>
        <taxon>Thalassiosirophycidae</taxon>
        <taxon>Stephanodiscales</taxon>
        <taxon>Stephanodiscaceae</taxon>
        <taxon>Cyclotella</taxon>
    </lineage>
</organism>
<name>A0ABD3MM31_9STRA</name>